<dbReference type="STRING" id="1179773.BN6_44140"/>
<sequence length="303" mass="31170">MIAGNQGRLTGNSQAALSIRTDHRGQSTDSAHRRAAMTVLDHLVRPDVPTTGWATAQGRRRVAADAATARTATATGRFAIAVADGIGDIPEAVQAARLAVEVAADEAWGADVMGVPPAVRHALDRATPTVPISRLPDEATAVIPSRVARPAPPSDARSGDTTYVVAAGDRHHGWSVTWVGDCRAYFVPLVPDTPAGHGPAVLLTADHTIGQYLRERGVNANPSLDRVVTTTARKGVPGYAAGPPGAGRLVLLTNGVHHQLDAEDIARIAASVGDPAEAARLLVAAALDSGGTDNAAAAVADLR</sequence>
<feature type="region of interest" description="Disordered" evidence="1">
    <location>
        <begin position="141"/>
        <end position="160"/>
    </location>
</feature>
<keyword evidence="4" id="KW-1185">Reference proteome</keyword>
<dbReference type="KEGG" id="sesp:BN6_44140"/>
<evidence type="ECO:0000259" key="2">
    <source>
        <dbReference type="PROSITE" id="PS51746"/>
    </source>
</evidence>
<name>K0JV12_SACES</name>
<gene>
    <name evidence="3" type="ordered locus">BN6_44140</name>
</gene>
<evidence type="ECO:0000256" key="1">
    <source>
        <dbReference type="SAM" id="MobiDB-lite"/>
    </source>
</evidence>
<dbReference type="Proteomes" id="UP000006281">
    <property type="component" value="Chromosome"/>
</dbReference>
<dbReference type="SUPFAM" id="SSF81606">
    <property type="entry name" value="PP2C-like"/>
    <property type="match status" value="1"/>
</dbReference>
<dbReference type="InterPro" id="IPR036457">
    <property type="entry name" value="PPM-type-like_dom_sf"/>
</dbReference>
<evidence type="ECO:0000313" key="4">
    <source>
        <dbReference type="Proteomes" id="UP000006281"/>
    </source>
</evidence>
<dbReference type="Gene3D" id="3.60.40.10">
    <property type="entry name" value="PPM-type phosphatase domain"/>
    <property type="match status" value="1"/>
</dbReference>
<dbReference type="PROSITE" id="PS51746">
    <property type="entry name" value="PPM_2"/>
    <property type="match status" value="1"/>
</dbReference>
<evidence type="ECO:0000313" key="3">
    <source>
        <dbReference type="EMBL" id="CCH31695.1"/>
    </source>
</evidence>
<dbReference type="InterPro" id="IPR001932">
    <property type="entry name" value="PPM-type_phosphatase-like_dom"/>
</dbReference>
<protein>
    <recommendedName>
        <fullName evidence="2">PPM-type phosphatase domain-containing protein</fullName>
    </recommendedName>
</protein>
<dbReference type="EMBL" id="HE804045">
    <property type="protein sequence ID" value="CCH31695.1"/>
    <property type="molecule type" value="Genomic_DNA"/>
</dbReference>
<dbReference type="AlphaFoldDB" id="K0JV12"/>
<proteinExistence type="predicted"/>
<dbReference type="eggNOG" id="COG0631">
    <property type="taxonomic scope" value="Bacteria"/>
</dbReference>
<dbReference type="HOGENOM" id="CLU_917952_0_0_11"/>
<dbReference type="PATRIC" id="fig|1179773.3.peg.4422"/>
<reference evidence="3 4" key="1">
    <citation type="journal article" date="2012" name="BMC Genomics">
        <title>Complete genome sequence of Saccharothrix espanaensis DSM 44229T and comparison to the other completely sequenced Pseudonocardiaceae.</title>
        <authorList>
            <person name="Strobel T."/>
            <person name="Al-Dilaimi A."/>
            <person name="Blom J."/>
            <person name="Gessner A."/>
            <person name="Kalinowski J."/>
            <person name="Luzhetska M."/>
            <person name="Puhler A."/>
            <person name="Szczepanowski R."/>
            <person name="Bechthold A."/>
            <person name="Ruckert C."/>
        </authorList>
    </citation>
    <scope>NUCLEOTIDE SEQUENCE [LARGE SCALE GENOMIC DNA]</scope>
    <source>
        <strain evidence="4">ATCC 51144 / DSM 44229 / JCM 9112 / NBRC 15066 / NRRL 15764</strain>
    </source>
</reference>
<accession>K0JV12</accession>
<feature type="domain" description="PPM-type phosphatase" evidence="2">
    <location>
        <begin position="50"/>
        <end position="302"/>
    </location>
</feature>
<organism evidence="3 4">
    <name type="scientific">Saccharothrix espanaensis (strain ATCC 51144 / DSM 44229 / JCM 9112 / NBRC 15066 / NRRL 15764)</name>
    <dbReference type="NCBI Taxonomy" id="1179773"/>
    <lineage>
        <taxon>Bacteria</taxon>
        <taxon>Bacillati</taxon>
        <taxon>Actinomycetota</taxon>
        <taxon>Actinomycetes</taxon>
        <taxon>Pseudonocardiales</taxon>
        <taxon>Pseudonocardiaceae</taxon>
        <taxon>Saccharothrix</taxon>
    </lineage>
</organism>